<dbReference type="PANTHER" id="PTHR47197:SF3">
    <property type="entry name" value="DIHYDRO-HEME D1 DEHYDROGENASE"/>
    <property type="match status" value="1"/>
</dbReference>
<dbReference type="InterPro" id="IPR015943">
    <property type="entry name" value="WD40/YVTN_repeat-like_dom_sf"/>
</dbReference>
<reference evidence="2 3" key="1">
    <citation type="submission" date="2019-07" db="EMBL/GenBank/DDBJ databases">
        <title>Microbispora hainanensis DSM 45428.</title>
        <authorList>
            <person name="Thawai C."/>
        </authorList>
    </citation>
    <scope>NUCLEOTIDE SEQUENCE [LARGE SCALE GENOMIC DNA]</scope>
    <source>
        <strain evidence="2 3">DSM 45428</strain>
    </source>
</reference>
<dbReference type="AlphaFoldDB" id="A0A544Z060"/>
<feature type="region of interest" description="Disordered" evidence="1">
    <location>
        <begin position="8"/>
        <end position="35"/>
    </location>
</feature>
<proteinExistence type="predicted"/>
<dbReference type="Gene3D" id="2.130.10.10">
    <property type="entry name" value="YVTN repeat-like/Quinoprotein amine dehydrogenase"/>
    <property type="match status" value="2"/>
</dbReference>
<name>A0A544Z060_9ACTN</name>
<dbReference type="PANTHER" id="PTHR47197">
    <property type="entry name" value="PROTEIN NIRF"/>
    <property type="match status" value="1"/>
</dbReference>
<protein>
    <recommendedName>
        <fullName evidence="4">40-residue YVTN family beta-propeller repeat-containing protein</fullName>
    </recommendedName>
</protein>
<dbReference type="SUPFAM" id="SSF69322">
    <property type="entry name" value="Tricorn protease domain 2"/>
    <property type="match status" value="1"/>
</dbReference>
<dbReference type="InterPro" id="IPR051200">
    <property type="entry name" value="Host-pathogen_enzymatic-act"/>
</dbReference>
<evidence type="ECO:0000313" key="2">
    <source>
        <dbReference type="EMBL" id="TQS22434.1"/>
    </source>
</evidence>
<dbReference type="EMBL" id="VIRM01000007">
    <property type="protein sequence ID" value="TQS22434.1"/>
    <property type="molecule type" value="Genomic_DNA"/>
</dbReference>
<dbReference type="Proteomes" id="UP000316541">
    <property type="component" value="Unassembled WGS sequence"/>
</dbReference>
<sequence>MTVVIIAFSRKRPSRSSRSESGSRERSSPREEGGRFHKSSITRLLACLATALAVTAGLFVVQAPAASAADITTDLGITSGGDVVAGGGKAFIAGGDRILVVNANGTPNATIAGLSGALGLAIAPNGTRLYAALRDSNEVAVIDTASLEIIRLISLAEYPCPTNLALSGTRLFVGYGCDQWDGGVVRIDTSFGHGSRPTPVTSTYASPKVAAAGNTLVVGDALSPATLSVYDVNAFHTTLRGIIDGHDYHAGFLGDLAITPDGSTIIAAFLNSAEYFAWDTTSLQEVHAYGPDPSSGYYAPVVAVSPDGTRVAGGRGTKSGLVVTVYDSATTTPVYTGTLTDHGAFMDLRSLTFSNNDLFALWKDLATHHLHLWRLETGALPESTLTLTAPSTGTGADVLTLTGRLTMPDGSAPGEQPIAVTCHVNDSPGTTFEVTTAEDGTFTFKDRPGSAGVIRYDVIWNGSPTVHWSTASATVTLVKAVSSITLSAPETGTVGTQLKVTGTLLLGGQRAVFAAPLKISRKVTNSNGTVVTALPSANGASRDGSFRFTDTPPEAGEYTYLVQWDGNQASLPTSATFDVTIEEAEQG</sequence>
<feature type="compositionally biased region" description="Basic and acidic residues" evidence="1">
    <location>
        <begin position="17"/>
        <end position="35"/>
    </location>
</feature>
<dbReference type="InterPro" id="IPR011964">
    <property type="entry name" value="YVTN_b-propeller_repeat"/>
</dbReference>
<comment type="caution">
    <text evidence="2">The sequence shown here is derived from an EMBL/GenBank/DDBJ whole genome shotgun (WGS) entry which is preliminary data.</text>
</comment>
<evidence type="ECO:0000313" key="3">
    <source>
        <dbReference type="Proteomes" id="UP000316541"/>
    </source>
</evidence>
<evidence type="ECO:0008006" key="4">
    <source>
        <dbReference type="Google" id="ProtNLM"/>
    </source>
</evidence>
<accession>A0A544Z060</accession>
<evidence type="ECO:0000256" key="1">
    <source>
        <dbReference type="SAM" id="MobiDB-lite"/>
    </source>
</evidence>
<organism evidence="2 3">
    <name type="scientific">Microbispora hainanensis</name>
    <dbReference type="NCBI Taxonomy" id="568844"/>
    <lineage>
        <taxon>Bacteria</taxon>
        <taxon>Bacillati</taxon>
        <taxon>Actinomycetota</taxon>
        <taxon>Actinomycetes</taxon>
        <taxon>Streptosporangiales</taxon>
        <taxon>Streptosporangiaceae</taxon>
        <taxon>Microbispora</taxon>
    </lineage>
</organism>
<gene>
    <name evidence="2" type="ORF">FLX08_08640</name>
</gene>
<dbReference type="NCBIfam" id="TIGR02276">
    <property type="entry name" value="beta_rpt_yvtn"/>
    <property type="match status" value="1"/>
</dbReference>